<comment type="subcellular location">
    <subcellularLocation>
        <location evidence="1">Mitochondrion inner membrane</location>
        <topology evidence="1">Multi-pass membrane protein</topology>
    </subcellularLocation>
</comment>
<dbReference type="InterPro" id="IPR006769">
    <property type="entry name" value="MCU_C"/>
</dbReference>
<feature type="compositionally biased region" description="Acidic residues" evidence="18">
    <location>
        <begin position="467"/>
        <end position="476"/>
    </location>
</feature>
<evidence type="ECO:0000313" key="21">
    <source>
        <dbReference type="EMBL" id="OKL60264.1"/>
    </source>
</evidence>
<dbReference type="GO" id="GO:0036444">
    <property type="term" value="P:calcium import into the mitochondrion"/>
    <property type="evidence" value="ECO:0007669"/>
    <property type="project" value="TreeGrafter"/>
</dbReference>
<evidence type="ECO:0000256" key="2">
    <source>
        <dbReference type="ARBA" id="ARBA00005653"/>
    </source>
</evidence>
<dbReference type="Proteomes" id="UP000214365">
    <property type="component" value="Unassembled WGS sequence"/>
</dbReference>
<dbReference type="InterPro" id="IPR039055">
    <property type="entry name" value="MCU_fam"/>
</dbReference>
<dbReference type="OrthoDB" id="278338at2759"/>
<comment type="catalytic activity">
    <reaction evidence="14">
        <text>Ca(2+)(in) = Ca(2+)(out)</text>
        <dbReference type="Rhea" id="RHEA:29671"/>
        <dbReference type="ChEBI" id="CHEBI:29108"/>
    </reaction>
</comment>
<evidence type="ECO:0000256" key="19">
    <source>
        <dbReference type="SAM" id="Phobius"/>
    </source>
</evidence>
<gene>
    <name evidence="21" type="ORF">UA08_04795</name>
</gene>
<keyword evidence="4" id="KW-0109">Calcium transport</keyword>
<evidence type="ECO:0000256" key="14">
    <source>
        <dbReference type="ARBA" id="ARBA00036634"/>
    </source>
</evidence>
<dbReference type="EMBL" id="LFMY01000006">
    <property type="protein sequence ID" value="OKL60264.1"/>
    <property type="molecule type" value="Genomic_DNA"/>
</dbReference>
<dbReference type="GO" id="GO:0005262">
    <property type="term" value="F:calcium channel activity"/>
    <property type="evidence" value="ECO:0007669"/>
    <property type="project" value="UniProtKB-KW"/>
</dbReference>
<dbReference type="PANTHER" id="PTHR13462:SF10">
    <property type="entry name" value="CALCIUM UNIPORTER PROTEIN, MITOCHONDRIAL"/>
    <property type="match status" value="1"/>
</dbReference>
<evidence type="ECO:0000256" key="1">
    <source>
        <dbReference type="ARBA" id="ARBA00004448"/>
    </source>
</evidence>
<comment type="similarity">
    <text evidence="2">Belongs to the MCU (TC 1.A.77) family.</text>
</comment>
<dbReference type="PANTHER" id="PTHR13462">
    <property type="entry name" value="CALCIUM UNIPORTER PROTEIN, MITOCHONDRIAL"/>
    <property type="match status" value="1"/>
</dbReference>
<evidence type="ECO:0000256" key="9">
    <source>
        <dbReference type="ARBA" id="ARBA00022989"/>
    </source>
</evidence>
<dbReference type="RefSeq" id="XP_020120385.1">
    <property type="nucleotide sequence ID" value="XM_020267104.1"/>
</dbReference>
<evidence type="ECO:0000256" key="5">
    <source>
        <dbReference type="ARBA" id="ARBA00022673"/>
    </source>
</evidence>
<keyword evidence="12 19" id="KW-0472">Membrane</keyword>
<dbReference type="AlphaFoldDB" id="A0A225APH8"/>
<dbReference type="GO" id="GO:0051560">
    <property type="term" value="P:mitochondrial calcium ion homeostasis"/>
    <property type="evidence" value="ECO:0007669"/>
    <property type="project" value="InterPro"/>
</dbReference>
<evidence type="ECO:0000256" key="4">
    <source>
        <dbReference type="ARBA" id="ARBA00022568"/>
    </source>
</evidence>
<feature type="compositionally biased region" description="Basic and acidic residues" evidence="18">
    <location>
        <begin position="479"/>
        <end position="509"/>
    </location>
</feature>
<keyword evidence="10" id="KW-0406">Ion transport</keyword>
<evidence type="ECO:0000256" key="12">
    <source>
        <dbReference type="ARBA" id="ARBA00023136"/>
    </source>
</evidence>
<evidence type="ECO:0000256" key="13">
    <source>
        <dbReference type="ARBA" id="ARBA00023303"/>
    </source>
</evidence>
<organism evidence="21 22">
    <name type="scientific">Talaromyces atroroseus</name>
    <dbReference type="NCBI Taxonomy" id="1441469"/>
    <lineage>
        <taxon>Eukaryota</taxon>
        <taxon>Fungi</taxon>
        <taxon>Dikarya</taxon>
        <taxon>Ascomycota</taxon>
        <taxon>Pezizomycotina</taxon>
        <taxon>Eurotiomycetes</taxon>
        <taxon>Eurotiomycetidae</taxon>
        <taxon>Eurotiales</taxon>
        <taxon>Trichocomaceae</taxon>
        <taxon>Talaromyces</taxon>
        <taxon>Talaromyces sect. Trachyspermi</taxon>
    </lineage>
</organism>
<protein>
    <recommendedName>
        <fullName evidence="16">Calcium uniporter protein, mitochondrial</fullName>
    </recommendedName>
</protein>
<dbReference type="GeneID" id="31004550"/>
<comment type="function">
    <text evidence="17">Highly selective calcium channel localized to the inner mitochondrial membrane, which mediates calcium uptake into the mitochondrial matrix. Mitochondrial calcium homeostasis plays key roles in cellular physiology and regulates ATP production, cytoplasmic calcium signals and activation of cell death pathways. Sufficient to operate as a pore-forming channel without the need of calcium-sensor or auxiliary subunit.</text>
</comment>
<keyword evidence="5" id="KW-0107">Calcium channel</keyword>
<evidence type="ECO:0000256" key="6">
    <source>
        <dbReference type="ARBA" id="ARBA00022692"/>
    </source>
</evidence>
<accession>A0A225APH8</accession>
<feature type="region of interest" description="Disordered" evidence="18">
    <location>
        <begin position="467"/>
        <end position="509"/>
    </location>
</feature>
<dbReference type="GO" id="GO:1990246">
    <property type="term" value="C:uniplex complex"/>
    <property type="evidence" value="ECO:0007669"/>
    <property type="project" value="TreeGrafter"/>
</dbReference>
<evidence type="ECO:0000256" key="7">
    <source>
        <dbReference type="ARBA" id="ARBA00022792"/>
    </source>
</evidence>
<feature type="compositionally biased region" description="Basic and acidic residues" evidence="18">
    <location>
        <begin position="90"/>
        <end position="113"/>
    </location>
</feature>
<comment type="caution">
    <text evidence="21">The sequence shown here is derived from an EMBL/GenBank/DDBJ whole genome shotgun (WGS) entry which is preliminary data.</text>
</comment>
<evidence type="ECO:0000259" key="20">
    <source>
        <dbReference type="Pfam" id="PF04678"/>
    </source>
</evidence>
<feature type="compositionally biased region" description="Basic and acidic residues" evidence="18">
    <location>
        <begin position="244"/>
        <end position="263"/>
    </location>
</feature>
<dbReference type="Pfam" id="PF04678">
    <property type="entry name" value="MCU"/>
    <property type="match status" value="1"/>
</dbReference>
<feature type="transmembrane region" description="Helical" evidence="19">
    <location>
        <begin position="357"/>
        <end position="377"/>
    </location>
</feature>
<feature type="region of interest" description="Disordered" evidence="18">
    <location>
        <begin position="90"/>
        <end position="116"/>
    </location>
</feature>
<reference evidence="21 22" key="1">
    <citation type="submission" date="2015-06" db="EMBL/GenBank/DDBJ databases">
        <title>Talaromyces atroroseus IBT 11181 draft genome.</title>
        <authorList>
            <person name="Rasmussen K.B."/>
            <person name="Rasmussen S."/>
            <person name="Petersen B."/>
            <person name="Sicheritz-Ponten T."/>
            <person name="Mortensen U.H."/>
            <person name="Thrane U."/>
        </authorList>
    </citation>
    <scope>NUCLEOTIDE SEQUENCE [LARGE SCALE GENOMIC DNA]</scope>
    <source>
        <strain evidence="21 22">IBT 11181</strain>
    </source>
</reference>
<keyword evidence="22" id="KW-1185">Reference proteome</keyword>
<dbReference type="STRING" id="1441469.A0A225APH8"/>
<feature type="compositionally biased region" description="Basic and acidic residues" evidence="18">
    <location>
        <begin position="207"/>
        <end position="223"/>
    </location>
</feature>
<keyword evidence="7" id="KW-0999">Mitochondrion inner membrane</keyword>
<proteinExistence type="inferred from homology"/>
<evidence type="ECO:0000256" key="17">
    <source>
        <dbReference type="ARBA" id="ARBA00045938"/>
    </source>
</evidence>
<feature type="region of interest" description="Disordered" evidence="18">
    <location>
        <begin position="203"/>
        <end position="275"/>
    </location>
</feature>
<evidence type="ECO:0000256" key="3">
    <source>
        <dbReference type="ARBA" id="ARBA00022448"/>
    </source>
</evidence>
<feature type="region of interest" description="Disordered" evidence="18">
    <location>
        <begin position="66"/>
        <end position="85"/>
    </location>
</feature>
<keyword evidence="8" id="KW-0106">Calcium</keyword>
<sequence>MNRRTCTRNNLSLLKEHVYTQRRCLSTTLSSPTNDIRYSRLGKQGSFFDKAYIGSRQHAATITTTSSLHLGSHKKPDDRPELDAAVSQVKEKQVKTPWEREGAQTPPVKRERSASAMTKGKLLTTPSRLLKLVIPVTTDDYNGDRKDVEPLALLLHPQQPLSYLERLIQAEVPSIQDENGRMHPPQVSFLAVEAEDEMIQPKKLKIRNWEDDKSKGEQNAQREEEGEPRPMVVTKDSQAPRLRNFPEEDDIRKYNNKASKNEPVDETEPEPKCTGSFVRWSSSTEIGDFIRDASRVKEFLVDIEGSPLGKIPVAVPSFNDRTYYLRMRLRKLSKNLKHLAIVKQECDNLAHRGAQRVALGGLGVMVTWWYIVYKLTFETDYGWDTMEPITYLVSLSTLMGGYTWFLYHNREISYRSALDFTVSRRQQKLYQTRGIDLHIWESLVEEANALRKEIKTVAEEYDVDWDERADEEDESVTEALKHERRQKERKEKKEREKEEEKDERTETTD</sequence>
<dbReference type="GO" id="GO:0015292">
    <property type="term" value="F:uniporter activity"/>
    <property type="evidence" value="ECO:0007669"/>
    <property type="project" value="TreeGrafter"/>
</dbReference>
<evidence type="ECO:0000256" key="16">
    <source>
        <dbReference type="ARBA" id="ARBA00044981"/>
    </source>
</evidence>
<keyword evidence="6 19" id="KW-0812">Transmembrane</keyword>
<feature type="transmembrane region" description="Helical" evidence="19">
    <location>
        <begin position="389"/>
        <end position="407"/>
    </location>
</feature>
<evidence type="ECO:0000256" key="8">
    <source>
        <dbReference type="ARBA" id="ARBA00022837"/>
    </source>
</evidence>
<evidence type="ECO:0000256" key="15">
    <source>
        <dbReference type="ARBA" id="ARBA00044966"/>
    </source>
</evidence>
<comment type="subunit">
    <text evidence="15">Homotetramer, assembles in a dimer or dimers configuration with two interfaces.</text>
</comment>
<name>A0A225APH8_TALAT</name>
<keyword evidence="13" id="KW-0407">Ion channel</keyword>
<evidence type="ECO:0000256" key="18">
    <source>
        <dbReference type="SAM" id="MobiDB-lite"/>
    </source>
</evidence>
<evidence type="ECO:0000256" key="11">
    <source>
        <dbReference type="ARBA" id="ARBA00023128"/>
    </source>
</evidence>
<evidence type="ECO:0000313" key="22">
    <source>
        <dbReference type="Proteomes" id="UP000214365"/>
    </source>
</evidence>
<evidence type="ECO:0000256" key="10">
    <source>
        <dbReference type="ARBA" id="ARBA00023065"/>
    </source>
</evidence>
<keyword evidence="9 19" id="KW-1133">Transmembrane helix</keyword>
<feature type="domain" description="Calcium uniporter protein C-terminal" evidence="20">
    <location>
        <begin position="321"/>
        <end position="442"/>
    </location>
</feature>
<keyword evidence="3" id="KW-0813">Transport</keyword>
<keyword evidence="11" id="KW-0496">Mitochondrion</keyword>